<evidence type="ECO:0000313" key="2">
    <source>
        <dbReference type="EMBL" id="MCW3483096.1"/>
    </source>
</evidence>
<keyword evidence="3" id="KW-1185">Reference proteome</keyword>
<dbReference type="EMBL" id="JAPDNS010000001">
    <property type="protein sequence ID" value="MCW3483096.1"/>
    <property type="molecule type" value="Genomic_DNA"/>
</dbReference>
<evidence type="ECO:0000259" key="1">
    <source>
        <dbReference type="Pfam" id="PF02469"/>
    </source>
</evidence>
<organism evidence="2 3">
    <name type="scientific">Chitinophaga nivalis</name>
    <dbReference type="NCBI Taxonomy" id="2991709"/>
    <lineage>
        <taxon>Bacteria</taxon>
        <taxon>Pseudomonadati</taxon>
        <taxon>Bacteroidota</taxon>
        <taxon>Chitinophagia</taxon>
        <taxon>Chitinophagales</taxon>
        <taxon>Chitinophagaceae</taxon>
        <taxon>Chitinophaga</taxon>
    </lineage>
</organism>
<dbReference type="InterPro" id="IPR050904">
    <property type="entry name" value="Adhesion/Biosynth-related"/>
</dbReference>
<comment type="caution">
    <text evidence="2">The sequence shown here is derived from an EMBL/GenBank/DDBJ whole genome shotgun (WGS) entry which is preliminary data.</text>
</comment>
<dbReference type="InterPro" id="IPR036378">
    <property type="entry name" value="FAS1_dom_sf"/>
</dbReference>
<dbReference type="Gene3D" id="2.30.180.10">
    <property type="entry name" value="FAS1 domain"/>
    <property type="match status" value="2"/>
</dbReference>
<accession>A0ABT3IGQ4</accession>
<dbReference type="PANTHER" id="PTHR10900:SF77">
    <property type="entry name" value="FI19380P1"/>
    <property type="match status" value="1"/>
</dbReference>
<protein>
    <submittedName>
        <fullName evidence="2">Fasciclin domain-containing protein</fullName>
    </submittedName>
</protein>
<evidence type="ECO:0000313" key="3">
    <source>
        <dbReference type="Proteomes" id="UP001207742"/>
    </source>
</evidence>
<name>A0ABT3IGQ4_9BACT</name>
<sequence>MKKKIQSFINVKVICGALIGICLFNTACKKKEFMPEPEGQQVPYVDSVQTSMQALLKTSPYKLFYAAWQRSHMEQFIIEKGEKRLMTLFVPDDAAMRAAGLDEAGINARTPEQLDSLVMYHLLRDKMEVLGLQSQLISVSHTTFLVHPQLKQYLILPGNAGGNIVAYEYRHYTMVGKDGGLVINGNPCGNYKPTVVLNGILWPVNRVLLPPTKHIIDYINEDPRFSYLKEINEINKVIWDGIVFGSFPRLADLDLGPAGDVVTFNAFLAPTNEAFHKAGFKDLADLEAVSNRFTPEPDWDNYKIDALIPTDSILAYHNWGRMYAQYGNYGRGPAKPSVFFTADMRNEAIGNYQLHTSGWKIDEYLMPLYFINEGNTVSIQVKGSKAPPVKIIEANINTFEGPLHIVDGLLIPDGFKVHY</sequence>
<dbReference type="SUPFAM" id="SSF82153">
    <property type="entry name" value="FAS1 domain"/>
    <property type="match status" value="2"/>
</dbReference>
<gene>
    <name evidence="2" type="ORF">OL497_04290</name>
</gene>
<dbReference type="Pfam" id="PF02469">
    <property type="entry name" value="Fasciclin"/>
    <property type="match status" value="1"/>
</dbReference>
<dbReference type="Proteomes" id="UP001207742">
    <property type="component" value="Unassembled WGS sequence"/>
</dbReference>
<feature type="domain" description="FAS1" evidence="1">
    <location>
        <begin position="61"/>
        <end position="135"/>
    </location>
</feature>
<dbReference type="InterPro" id="IPR000782">
    <property type="entry name" value="FAS1_domain"/>
</dbReference>
<proteinExistence type="predicted"/>
<reference evidence="2 3" key="1">
    <citation type="submission" date="2022-10" db="EMBL/GenBank/DDBJ databases">
        <title>Chitinophaga nivalis PC15 sp. nov., isolated from Pyeongchang county, South Korea.</title>
        <authorList>
            <person name="Trinh H.N."/>
        </authorList>
    </citation>
    <scope>NUCLEOTIDE SEQUENCE [LARGE SCALE GENOMIC DNA]</scope>
    <source>
        <strain evidence="2 3">PC14</strain>
    </source>
</reference>
<dbReference type="RefSeq" id="WP_264728081.1">
    <property type="nucleotide sequence ID" value="NZ_JAPDNR010000001.1"/>
</dbReference>
<dbReference type="PANTHER" id="PTHR10900">
    <property type="entry name" value="PERIOSTIN-RELATED"/>
    <property type="match status" value="1"/>
</dbReference>